<evidence type="ECO:0000256" key="3">
    <source>
        <dbReference type="ARBA" id="ARBA00022664"/>
    </source>
</evidence>
<comment type="subcellular location">
    <subcellularLocation>
        <location evidence="1">Nucleus</location>
    </subcellularLocation>
</comment>
<accession>A0AAU9IP91</accession>
<dbReference type="Pfam" id="PF17098">
    <property type="entry name" value="Wtap"/>
    <property type="match status" value="1"/>
</dbReference>
<comment type="caution">
    <text evidence="7">The sequence shown here is derived from an EMBL/GenBank/DDBJ whole genome shotgun (WGS) entry which is preliminary data.</text>
</comment>
<dbReference type="EMBL" id="CAJZBQ010000009">
    <property type="protein sequence ID" value="CAG9312974.1"/>
    <property type="molecule type" value="Genomic_DNA"/>
</dbReference>
<evidence type="ECO:0000256" key="1">
    <source>
        <dbReference type="ARBA" id="ARBA00004123"/>
    </source>
</evidence>
<keyword evidence="6" id="KW-0175">Coiled coil</keyword>
<keyword evidence="4" id="KW-0508">mRNA splicing</keyword>
<keyword evidence="8" id="KW-1185">Reference proteome</keyword>
<dbReference type="GO" id="GO:0000381">
    <property type="term" value="P:regulation of alternative mRNA splicing, via spliceosome"/>
    <property type="evidence" value="ECO:0007669"/>
    <property type="project" value="InterPro"/>
</dbReference>
<evidence type="ECO:0000256" key="5">
    <source>
        <dbReference type="ARBA" id="ARBA00023242"/>
    </source>
</evidence>
<keyword evidence="5" id="KW-0539">Nucleus</keyword>
<evidence type="ECO:0000256" key="4">
    <source>
        <dbReference type="ARBA" id="ARBA00023187"/>
    </source>
</evidence>
<dbReference type="GO" id="GO:0008380">
    <property type="term" value="P:RNA splicing"/>
    <property type="evidence" value="ECO:0007669"/>
    <property type="project" value="UniProtKB-KW"/>
</dbReference>
<evidence type="ECO:0000313" key="8">
    <source>
        <dbReference type="Proteomes" id="UP001162131"/>
    </source>
</evidence>
<gene>
    <name evidence="7" type="ORF">BSTOLATCC_MIC7765</name>
</gene>
<protein>
    <submittedName>
        <fullName evidence="7">Uncharacterized protein</fullName>
    </submittedName>
</protein>
<keyword evidence="3" id="KW-0507">mRNA processing</keyword>
<sequence>MAESHLSYEEALNELYDLQAMENRTNVMILYKDKEIAQLKAQLADIEDQIKLNRSSYAKNNTQAVLLHPMVNQEFETIRQELLETHEKASSLSMDNYFKKLSEANPPSALNQLVKFLEKTSADVTGEISEEKMTSLIEEIEKEKSNNLELEKKLKDSRELVSHLEEEIEDMQDLISSLTNKIEAVDAECEELKKSNPKLSGKLDGKSKRNK</sequence>
<name>A0AAU9IP91_9CILI</name>
<organism evidence="7 8">
    <name type="scientific">Blepharisma stoltei</name>
    <dbReference type="NCBI Taxonomy" id="1481888"/>
    <lineage>
        <taxon>Eukaryota</taxon>
        <taxon>Sar</taxon>
        <taxon>Alveolata</taxon>
        <taxon>Ciliophora</taxon>
        <taxon>Postciliodesmatophora</taxon>
        <taxon>Heterotrichea</taxon>
        <taxon>Heterotrichida</taxon>
        <taxon>Blepharismidae</taxon>
        <taxon>Blepharisma</taxon>
    </lineage>
</organism>
<dbReference type="InterPro" id="IPR033757">
    <property type="entry name" value="WTAP"/>
</dbReference>
<dbReference type="Proteomes" id="UP001162131">
    <property type="component" value="Unassembled WGS sequence"/>
</dbReference>
<dbReference type="GO" id="GO:0005634">
    <property type="term" value="C:nucleus"/>
    <property type="evidence" value="ECO:0007669"/>
    <property type="project" value="UniProtKB-SubCell"/>
</dbReference>
<feature type="coiled-coil region" evidence="6">
    <location>
        <begin position="133"/>
        <end position="195"/>
    </location>
</feature>
<dbReference type="GO" id="GO:0006397">
    <property type="term" value="P:mRNA processing"/>
    <property type="evidence" value="ECO:0007669"/>
    <property type="project" value="UniProtKB-KW"/>
</dbReference>
<reference evidence="7" key="1">
    <citation type="submission" date="2021-09" db="EMBL/GenBank/DDBJ databases">
        <authorList>
            <consortium name="AG Swart"/>
            <person name="Singh M."/>
            <person name="Singh A."/>
            <person name="Seah K."/>
            <person name="Emmerich C."/>
        </authorList>
    </citation>
    <scope>NUCLEOTIDE SEQUENCE</scope>
    <source>
        <strain evidence="7">ATCC30299</strain>
    </source>
</reference>
<proteinExistence type="inferred from homology"/>
<feature type="coiled-coil region" evidence="6">
    <location>
        <begin position="29"/>
        <end position="56"/>
    </location>
</feature>
<dbReference type="AlphaFoldDB" id="A0AAU9IP91"/>
<evidence type="ECO:0000313" key="7">
    <source>
        <dbReference type="EMBL" id="CAG9312974.1"/>
    </source>
</evidence>
<evidence type="ECO:0000256" key="2">
    <source>
        <dbReference type="ARBA" id="ARBA00010313"/>
    </source>
</evidence>
<comment type="similarity">
    <text evidence="2">Belongs to the fl(2)d family.</text>
</comment>
<evidence type="ECO:0000256" key="6">
    <source>
        <dbReference type="SAM" id="Coils"/>
    </source>
</evidence>
<dbReference type="GO" id="GO:0016556">
    <property type="term" value="P:mRNA modification"/>
    <property type="evidence" value="ECO:0007669"/>
    <property type="project" value="InterPro"/>
</dbReference>